<evidence type="ECO:0000256" key="7">
    <source>
        <dbReference type="SAM" id="MobiDB-lite"/>
    </source>
</evidence>
<evidence type="ECO:0000313" key="8">
    <source>
        <dbReference type="EMBL" id="KAA6349823.1"/>
    </source>
</evidence>
<reference evidence="8" key="1">
    <citation type="submission" date="2019-03" db="EMBL/GenBank/DDBJ databases">
        <title>Single cell metagenomics reveals metabolic interactions within the superorganism composed of flagellate Streblomastix strix and complex community of Bacteroidetes bacteria on its surface.</title>
        <authorList>
            <person name="Treitli S.C."/>
            <person name="Kolisko M."/>
            <person name="Husnik F."/>
            <person name="Keeling P."/>
            <person name="Hampl V."/>
        </authorList>
    </citation>
    <scope>NUCLEOTIDE SEQUENCE</scope>
    <source>
        <strain evidence="8">STM</strain>
    </source>
</reference>
<dbReference type="InterPro" id="IPR035093">
    <property type="entry name" value="RelE/ParE_toxin_dom_sf"/>
</dbReference>
<dbReference type="SUPFAM" id="SSF143011">
    <property type="entry name" value="RelE-like"/>
    <property type="match status" value="1"/>
</dbReference>
<keyword evidence="5 8" id="KW-0378">Hydrolase</keyword>
<feature type="region of interest" description="Disordered" evidence="7">
    <location>
        <begin position="1"/>
        <end position="20"/>
    </location>
</feature>
<dbReference type="PANTHER" id="PTHR38039:SF1">
    <property type="entry name" value="TOXIN YOEB"/>
    <property type="match status" value="1"/>
</dbReference>
<evidence type="ECO:0000256" key="2">
    <source>
        <dbReference type="ARBA" id="ARBA00022649"/>
    </source>
</evidence>
<dbReference type="GO" id="GO:0004519">
    <property type="term" value="F:endonuclease activity"/>
    <property type="evidence" value="ECO:0007669"/>
    <property type="project" value="UniProtKB-KW"/>
</dbReference>
<dbReference type="EMBL" id="SNRY01000038">
    <property type="protein sequence ID" value="KAA6349823.1"/>
    <property type="molecule type" value="Genomic_DNA"/>
</dbReference>
<dbReference type="PANTHER" id="PTHR38039">
    <property type="entry name" value="TOXIN YOEB"/>
    <property type="match status" value="1"/>
</dbReference>
<evidence type="ECO:0000256" key="6">
    <source>
        <dbReference type="ARBA" id="ARBA00030388"/>
    </source>
</evidence>
<proteinExistence type="inferred from homology"/>
<accession>A0A5J4SWX3</accession>
<comment type="similarity">
    <text evidence="1">Belongs to the YoeB family.</text>
</comment>
<dbReference type="GO" id="GO:0006401">
    <property type="term" value="P:RNA catabolic process"/>
    <property type="evidence" value="ECO:0007669"/>
    <property type="project" value="InterPro"/>
</dbReference>
<protein>
    <recommendedName>
        <fullName evidence="6">Putative mRNA interferase YoeB</fullName>
    </recommendedName>
</protein>
<dbReference type="InterPro" id="IPR009614">
    <property type="entry name" value="YoeB_toxin"/>
</dbReference>
<dbReference type="Gene3D" id="3.30.2310.20">
    <property type="entry name" value="RelE-like"/>
    <property type="match status" value="1"/>
</dbReference>
<evidence type="ECO:0000256" key="1">
    <source>
        <dbReference type="ARBA" id="ARBA00008172"/>
    </source>
</evidence>
<dbReference type="Pfam" id="PF06769">
    <property type="entry name" value="YoeB_toxin"/>
    <property type="match status" value="1"/>
</dbReference>
<evidence type="ECO:0000256" key="3">
    <source>
        <dbReference type="ARBA" id="ARBA00022722"/>
    </source>
</evidence>
<keyword evidence="2" id="KW-1277">Toxin-antitoxin system</keyword>
<sequence length="91" mass="11106">MSYKLHLSDRAGKERDEYKRSGDRKKLEKIALLFDELEEHPTTGTGKPELLKYDYSGYWSRRIDKKNRIVYEINDKKRIVEIYTMKYHYKK</sequence>
<dbReference type="AlphaFoldDB" id="A0A5J4SWX3"/>
<dbReference type="NCBIfam" id="TIGR02116">
    <property type="entry name" value="toxin_Txe_YoeB"/>
    <property type="match status" value="1"/>
</dbReference>
<organism evidence="8">
    <name type="scientific">termite gut metagenome</name>
    <dbReference type="NCBI Taxonomy" id="433724"/>
    <lineage>
        <taxon>unclassified sequences</taxon>
        <taxon>metagenomes</taxon>
        <taxon>organismal metagenomes</taxon>
    </lineage>
</organism>
<gene>
    <name evidence="8" type="ORF">EZS27_002719</name>
</gene>
<comment type="caution">
    <text evidence="8">The sequence shown here is derived from an EMBL/GenBank/DDBJ whole genome shotgun (WGS) entry which is preliminary data.</text>
</comment>
<keyword evidence="3" id="KW-0540">Nuclease</keyword>
<evidence type="ECO:0000256" key="4">
    <source>
        <dbReference type="ARBA" id="ARBA00022759"/>
    </source>
</evidence>
<name>A0A5J4SWX3_9ZZZZ</name>
<keyword evidence="4" id="KW-0255">Endonuclease</keyword>
<dbReference type="GO" id="GO:0016787">
    <property type="term" value="F:hydrolase activity"/>
    <property type="evidence" value="ECO:0007669"/>
    <property type="project" value="UniProtKB-KW"/>
</dbReference>
<evidence type="ECO:0000256" key="5">
    <source>
        <dbReference type="ARBA" id="ARBA00022801"/>
    </source>
</evidence>